<proteinExistence type="predicted"/>
<evidence type="ECO:0000256" key="1">
    <source>
        <dbReference type="ARBA" id="ARBA00022443"/>
    </source>
</evidence>
<dbReference type="InterPro" id="IPR051627">
    <property type="entry name" value="SLIT-ROBO_RhoGAP"/>
</dbReference>
<dbReference type="InterPro" id="IPR004148">
    <property type="entry name" value="BAR_dom"/>
</dbReference>
<evidence type="ECO:0000256" key="4">
    <source>
        <dbReference type="SAM" id="MobiDB-lite"/>
    </source>
</evidence>
<feature type="compositionally biased region" description="Polar residues" evidence="4">
    <location>
        <begin position="595"/>
        <end position="615"/>
    </location>
</feature>
<keyword evidence="2" id="KW-0175">Coiled coil</keyword>
<reference evidence="7 8" key="1">
    <citation type="journal article" date="2017" name="Mol. Ecol.">
        <title>Comparative and population genomic landscape of Phellinus noxius: A hypervariable fungus causing root rot in trees.</title>
        <authorList>
            <person name="Chung C.L."/>
            <person name="Lee T.J."/>
            <person name="Akiba M."/>
            <person name="Lee H.H."/>
            <person name="Kuo T.H."/>
            <person name="Liu D."/>
            <person name="Ke H.M."/>
            <person name="Yokoi T."/>
            <person name="Roa M.B."/>
            <person name="Lu M.J."/>
            <person name="Chang Y.Y."/>
            <person name="Ann P.J."/>
            <person name="Tsai J.N."/>
            <person name="Chen C.Y."/>
            <person name="Tzean S.S."/>
            <person name="Ota Y."/>
            <person name="Hattori T."/>
            <person name="Sahashi N."/>
            <person name="Liou R.F."/>
            <person name="Kikuchi T."/>
            <person name="Tsai I.J."/>
        </authorList>
    </citation>
    <scope>NUCLEOTIDE SEQUENCE [LARGE SCALE GENOMIC DNA]</scope>
    <source>
        <strain evidence="7 8">FFPRI411160</strain>
    </source>
</reference>
<feature type="compositionally biased region" description="Low complexity" evidence="4">
    <location>
        <begin position="629"/>
        <end position="645"/>
    </location>
</feature>
<feature type="compositionally biased region" description="Gly residues" evidence="4">
    <location>
        <begin position="431"/>
        <end position="444"/>
    </location>
</feature>
<feature type="region of interest" description="Disordered" evidence="4">
    <location>
        <begin position="167"/>
        <end position="187"/>
    </location>
</feature>
<dbReference type="InterPro" id="IPR001452">
    <property type="entry name" value="SH3_domain"/>
</dbReference>
<feature type="domain" description="BAR" evidence="6">
    <location>
        <begin position="14"/>
        <end position="252"/>
    </location>
</feature>
<dbReference type="OrthoDB" id="10263741at2759"/>
<feature type="region of interest" description="Disordered" evidence="4">
    <location>
        <begin position="595"/>
        <end position="723"/>
    </location>
</feature>
<dbReference type="Gene3D" id="2.30.30.40">
    <property type="entry name" value="SH3 Domains"/>
    <property type="match status" value="1"/>
</dbReference>
<sequence>MASKQLGKFRQWAGEVISSREKSQPSSELLVLEQDMELRKRGIDRLHIASSDYMNYISLTTHSEALPKEDKILHSEALGVVMIGYGEELGSESAYARSLSLYGRARCRIAALQNIFAVTFTDTFLTSLDHSRAELDAYLEQRKKLESRRLTYDAALTKLDKIKASISKKEKEKEREKKEKERKEAEEEVEVAKARYEEIAEDMHARMNAIKEDEVKSQKELQNLLELEHKYVEQYLEALKEVKDEWPTPDCYADLRKGRPMSAAFHDFSRTSTRSSDSKSSIPISSETHGTRKAPPVPTRFSSHRSTHSTQSHISRHSIESSSLTHEETNNEHKQSETTLPNEDEPISTRPLSRALSLSRRNSTKSSKSVKSTKSGSRPSSRLSKKSKGHRRNSTSSVITSNSEDGRTEIDEDDEERGKHRKSGSIANWVGGVGGAVAGVMGGKENGKARNTDVENFAVLGDGDDSKAVLSDDDDEVANGEKNRKKPVRRLSSRSNRSTKSSKSVDGGRSISGFFGFGSKANSKTNNVEDDGGSKGVKIMRALRDYSGKVDELSFRVGDEIHVQNEVLEDWWLGECNGQKGLFPVSYTTQIVGHSSTPKVINGGQSDSGRTSGHTTPKKVKSKEKLKRNSFSSRSNSSILLSLGSHSRRGSTSRIEVEELESRRQLVASESEFTSESEASHENSDDEHEHHLWHNRSTPNGKEGVNGLHSFENGSQSQNTANEFKAYLSQTLTKLDTQQSSSNPSGAGSPVKRAPPPPPPRRLTSGSTAGGGGPPPLPTRNAAPIPSRVHSAVSVPSSLNPALIDDPQVRKTHSAGGSPFESQSEISLNGNASVKCSSCGCNDFIEDPFRGHGLCANCTHEHI</sequence>
<dbReference type="Pfam" id="PF03114">
    <property type="entry name" value="BAR"/>
    <property type="match status" value="1"/>
</dbReference>
<gene>
    <name evidence="7" type="ORF">PNOK_0879800</name>
</gene>
<feature type="compositionally biased region" description="Low complexity" evidence="4">
    <location>
        <begin position="493"/>
        <end position="507"/>
    </location>
</feature>
<feature type="domain" description="SH3" evidence="5">
    <location>
        <begin position="535"/>
        <end position="593"/>
    </location>
</feature>
<dbReference type="PROSITE" id="PS50002">
    <property type="entry name" value="SH3"/>
    <property type="match status" value="1"/>
</dbReference>
<keyword evidence="8" id="KW-1185">Reference proteome</keyword>
<feature type="region of interest" description="Disordered" evidence="4">
    <location>
        <begin position="266"/>
        <end position="507"/>
    </location>
</feature>
<evidence type="ECO:0000256" key="3">
    <source>
        <dbReference type="PROSITE-ProRule" id="PRU00192"/>
    </source>
</evidence>
<dbReference type="PANTHER" id="PTHR14166">
    <property type="entry name" value="SLIT-ROBO RHO GTPASE ACTIVATING PROTEIN"/>
    <property type="match status" value="1"/>
</dbReference>
<dbReference type="InterPro" id="IPR027267">
    <property type="entry name" value="AH/BAR_dom_sf"/>
</dbReference>
<feature type="compositionally biased region" description="Low complexity" evidence="4">
    <location>
        <begin position="270"/>
        <end position="286"/>
    </location>
</feature>
<dbReference type="PROSITE" id="PS51021">
    <property type="entry name" value="BAR"/>
    <property type="match status" value="1"/>
</dbReference>
<evidence type="ECO:0000313" key="8">
    <source>
        <dbReference type="Proteomes" id="UP000217199"/>
    </source>
</evidence>
<name>A0A286U8P5_9AGAM</name>
<feature type="compositionally biased region" description="Polar residues" evidence="4">
    <location>
        <begin position="394"/>
        <end position="403"/>
    </location>
</feature>
<dbReference type="STRING" id="2282107.A0A286U8P5"/>
<dbReference type="AlphaFoldDB" id="A0A286U8P5"/>
<dbReference type="Proteomes" id="UP000217199">
    <property type="component" value="Unassembled WGS sequence"/>
</dbReference>
<dbReference type="CDD" id="cd00174">
    <property type="entry name" value="SH3"/>
    <property type="match status" value="1"/>
</dbReference>
<accession>A0A286U8P5</accession>
<organism evidence="7 8">
    <name type="scientific">Pyrrhoderma noxium</name>
    <dbReference type="NCBI Taxonomy" id="2282107"/>
    <lineage>
        <taxon>Eukaryota</taxon>
        <taxon>Fungi</taxon>
        <taxon>Dikarya</taxon>
        <taxon>Basidiomycota</taxon>
        <taxon>Agaricomycotina</taxon>
        <taxon>Agaricomycetes</taxon>
        <taxon>Hymenochaetales</taxon>
        <taxon>Hymenochaetaceae</taxon>
        <taxon>Pyrrhoderma</taxon>
    </lineage>
</organism>
<evidence type="ECO:0000313" key="7">
    <source>
        <dbReference type="EMBL" id="PAV15940.1"/>
    </source>
</evidence>
<dbReference type="SUPFAM" id="SSF103657">
    <property type="entry name" value="BAR/IMD domain-like"/>
    <property type="match status" value="1"/>
</dbReference>
<feature type="compositionally biased region" description="Basic residues" evidence="4">
    <location>
        <begin position="616"/>
        <end position="628"/>
    </location>
</feature>
<dbReference type="SMART" id="SM00721">
    <property type="entry name" value="BAR"/>
    <property type="match status" value="1"/>
</dbReference>
<dbReference type="SMART" id="SM00326">
    <property type="entry name" value="SH3"/>
    <property type="match status" value="1"/>
</dbReference>
<feature type="compositionally biased region" description="Basic and acidic residues" evidence="4">
    <location>
        <begin position="325"/>
        <end position="336"/>
    </location>
</feature>
<feature type="compositionally biased region" description="Polar residues" evidence="4">
    <location>
        <begin position="736"/>
        <end position="746"/>
    </location>
</feature>
<dbReference type="SUPFAM" id="SSF50044">
    <property type="entry name" value="SH3-domain"/>
    <property type="match status" value="1"/>
</dbReference>
<feature type="region of interest" description="Disordered" evidence="4">
    <location>
        <begin position="736"/>
        <end position="825"/>
    </location>
</feature>
<dbReference type="Gene3D" id="1.20.1270.60">
    <property type="entry name" value="Arfaptin homology (AH) domain/BAR domain"/>
    <property type="match status" value="1"/>
</dbReference>
<dbReference type="Pfam" id="PF00018">
    <property type="entry name" value="SH3_1"/>
    <property type="match status" value="1"/>
</dbReference>
<dbReference type="EMBL" id="NBII01000009">
    <property type="protein sequence ID" value="PAV15940.1"/>
    <property type="molecule type" value="Genomic_DNA"/>
</dbReference>
<evidence type="ECO:0000259" key="6">
    <source>
        <dbReference type="PROSITE" id="PS51021"/>
    </source>
</evidence>
<dbReference type="InterPro" id="IPR036028">
    <property type="entry name" value="SH3-like_dom_sf"/>
</dbReference>
<keyword evidence="1 3" id="KW-0728">SH3 domain</keyword>
<comment type="caution">
    <text evidence="7">The sequence shown here is derived from an EMBL/GenBank/DDBJ whole genome shotgun (WGS) entry which is preliminary data.</text>
</comment>
<feature type="compositionally biased region" description="Basic and acidic residues" evidence="4">
    <location>
        <begin position="655"/>
        <end position="664"/>
    </location>
</feature>
<feature type="compositionally biased region" description="Polar residues" evidence="4">
    <location>
        <begin position="712"/>
        <end position="723"/>
    </location>
</feature>
<feature type="compositionally biased region" description="Basic residues" evidence="4">
    <location>
        <begin position="483"/>
        <end position="492"/>
    </location>
</feature>
<feature type="compositionally biased region" description="Basic residues" evidence="4">
    <location>
        <begin position="383"/>
        <end position="393"/>
    </location>
</feature>
<evidence type="ECO:0000256" key="2">
    <source>
        <dbReference type="ARBA" id="ARBA00023054"/>
    </source>
</evidence>
<dbReference type="InParanoid" id="A0A286U8P5"/>
<dbReference type="GO" id="GO:0005737">
    <property type="term" value="C:cytoplasm"/>
    <property type="evidence" value="ECO:0007669"/>
    <property type="project" value="InterPro"/>
</dbReference>
<evidence type="ECO:0000259" key="5">
    <source>
        <dbReference type="PROSITE" id="PS50002"/>
    </source>
</evidence>
<feature type="compositionally biased region" description="Low complexity" evidence="4">
    <location>
        <begin position="348"/>
        <end position="382"/>
    </location>
</feature>
<dbReference type="PRINTS" id="PR00452">
    <property type="entry name" value="SH3DOMAIN"/>
</dbReference>
<protein>
    <submittedName>
        <fullName evidence="7">BAR-domain-containing</fullName>
    </submittedName>
</protein>
<feature type="compositionally biased region" description="Basic and acidic residues" evidence="4">
    <location>
        <begin position="678"/>
        <end position="692"/>
    </location>
</feature>